<organism evidence="11 12">
    <name type="scientific">Stenotrophomonas lacuserhaii</name>
    <dbReference type="NCBI Taxonomy" id="2760084"/>
    <lineage>
        <taxon>Bacteria</taxon>
        <taxon>Pseudomonadati</taxon>
        <taxon>Pseudomonadota</taxon>
        <taxon>Gammaproteobacteria</taxon>
        <taxon>Lysobacterales</taxon>
        <taxon>Lysobacteraceae</taxon>
        <taxon>Stenotrophomonas</taxon>
    </lineage>
</organism>
<comment type="subcellular location">
    <subcellularLocation>
        <location evidence="9">Cell membrane</location>
        <topology evidence="9">Multi-pass membrane protein</topology>
    </subcellularLocation>
    <subcellularLocation>
        <location evidence="1">Membrane</location>
        <topology evidence="1">Multi-pass membrane protein</topology>
    </subcellularLocation>
</comment>
<keyword evidence="3 9" id="KW-0813">Transport</keyword>
<dbReference type="GO" id="GO:0005886">
    <property type="term" value="C:plasma membrane"/>
    <property type="evidence" value="ECO:0007669"/>
    <property type="project" value="UniProtKB-SubCell"/>
</dbReference>
<dbReference type="Gene3D" id="1.10.357.20">
    <property type="entry name" value="SLC41 divalent cation transporters, integral membrane domain"/>
    <property type="match status" value="1"/>
</dbReference>
<dbReference type="SUPFAM" id="SSF54631">
    <property type="entry name" value="CBS-domain pair"/>
    <property type="match status" value="1"/>
</dbReference>
<dbReference type="InterPro" id="IPR006667">
    <property type="entry name" value="SLC41_membr_dom"/>
</dbReference>
<comment type="function">
    <text evidence="9">Acts as a magnesium transporter.</text>
</comment>
<comment type="similarity">
    <text evidence="2 9">Belongs to the SLC41A transporter family.</text>
</comment>
<evidence type="ECO:0000256" key="8">
    <source>
        <dbReference type="PROSITE-ProRule" id="PRU00703"/>
    </source>
</evidence>
<reference evidence="11 12" key="1">
    <citation type="submission" date="2020-08" db="EMBL/GenBank/DDBJ databases">
        <title>A Genomic Blueprint of the Chicken Gut Microbiome.</title>
        <authorList>
            <person name="Gilroy R."/>
            <person name="Ravi A."/>
            <person name="Getino M."/>
            <person name="Pursley I."/>
            <person name="Horton D.L."/>
            <person name="Alikhan N.-F."/>
            <person name="Baker D."/>
            <person name="Gharbi K."/>
            <person name="Hall N."/>
            <person name="Watson M."/>
            <person name="Adriaenssens E.M."/>
            <person name="Foster-Nyarko E."/>
            <person name="Jarju S."/>
            <person name="Secka A."/>
            <person name="Antonio M."/>
            <person name="Oren A."/>
            <person name="Chaudhuri R."/>
            <person name="La Ragione R.M."/>
            <person name="Hildebrand F."/>
            <person name="Pallen M.J."/>
        </authorList>
    </citation>
    <scope>NUCLEOTIDE SEQUENCE [LARGE SCALE GENOMIC DNA]</scope>
    <source>
        <strain evidence="11 12">Sa5BUN4</strain>
    </source>
</reference>
<evidence type="ECO:0000256" key="1">
    <source>
        <dbReference type="ARBA" id="ARBA00004141"/>
    </source>
</evidence>
<dbReference type="SMART" id="SM00116">
    <property type="entry name" value="CBS"/>
    <property type="match status" value="2"/>
</dbReference>
<dbReference type="Pfam" id="PF00571">
    <property type="entry name" value="CBS"/>
    <property type="match status" value="2"/>
</dbReference>
<dbReference type="RefSeq" id="WP_191769713.1">
    <property type="nucleotide sequence ID" value="NZ_JACSQS010000004.1"/>
</dbReference>
<evidence type="ECO:0000256" key="3">
    <source>
        <dbReference type="ARBA" id="ARBA00022448"/>
    </source>
</evidence>
<dbReference type="InterPro" id="IPR000644">
    <property type="entry name" value="CBS_dom"/>
</dbReference>
<comment type="caution">
    <text evidence="11">The sequence shown here is derived from an EMBL/GenBank/DDBJ whole genome shotgun (WGS) entry which is preliminary data.</text>
</comment>
<dbReference type="Gene3D" id="3.10.580.10">
    <property type="entry name" value="CBS-domain"/>
    <property type="match status" value="1"/>
</dbReference>
<evidence type="ECO:0000259" key="10">
    <source>
        <dbReference type="PROSITE" id="PS51371"/>
    </source>
</evidence>
<feature type="transmembrane region" description="Helical" evidence="9">
    <location>
        <begin position="395"/>
        <end position="417"/>
    </location>
</feature>
<dbReference type="CDD" id="cd04606">
    <property type="entry name" value="CBS_pair_Mg_transporter"/>
    <property type="match status" value="1"/>
</dbReference>
<dbReference type="GO" id="GO:0046872">
    <property type="term" value="F:metal ion binding"/>
    <property type="evidence" value="ECO:0007669"/>
    <property type="project" value="UniProtKB-KW"/>
</dbReference>
<keyword evidence="12" id="KW-1185">Reference proteome</keyword>
<feature type="transmembrane region" description="Helical" evidence="9">
    <location>
        <begin position="283"/>
        <end position="304"/>
    </location>
</feature>
<keyword evidence="4 9" id="KW-0812">Transmembrane</keyword>
<dbReference type="Proteomes" id="UP000636938">
    <property type="component" value="Unassembled WGS sequence"/>
</dbReference>
<dbReference type="Pfam" id="PF03448">
    <property type="entry name" value="MgtE_N"/>
    <property type="match status" value="1"/>
</dbReference>
<dbReference type="SMART" id="SM00924">
    <property type="entry name" value="MgtE_N"/>
    <property type="match status" value="1"/>
</dbReference>
<keyword evidence="6 9" id="KW-1133">Transmembrane helix</keyword>
<dbReference type="EMBL" id="JACSQS010000004">
    <property type="protein sequence ID" value="MBD7953700.1"/>
    <property type="molecule type" value="Genomic_DNA"/>
</dbReference>
<dbReference type="NCBIfam" id="TIGR00400">
    <property type="entry name" value="mgtE"/>
    <property type="match status" value="1"/>
</dbReference>
<dbReference type="InterPro" id="IPR036739">
    <property type="entry name" value="SLC41_membr_dom_sf"/>
</dbReference>
<dbReference type="Pfam" id="PF01769">
    <property type="entry name" value="MgtE"/>
    <property type="match status" value="1"/>
</dbReference>
<feature type="transmembrane region" description="Helical" evidence="9">
    <location>
        <begin position="429"/>
        <end position="452"/>
    </location>
</feature>
<dbReference type="PANTHER" id="PTHR43773">
    <property type="entry name" value="MAGNESIUM TRANSPORTER MGTE"/>
    <property type="match status" value="1"/>
</dbReference>
<evidence type="ECO:0000256" key="5">
    <source>
        <dbReference type="ARBA" id="ARBA00022842"/>
    </source>
</evidence>
<name>A0A8X8FRR8_9GAMM</name>
<evidence type="ECO:0000313" key="11">
    <source>
        <dbReference type="EMBL" id="MBD7953700.1"/>
    </source>
</evidence>
<evidence type="ECO:0000256" key="4">
    <source>
        <dbReference type="ARBA" id="ARBA00022692"/>
    </source>
</evidence>
<evidence type="ECO:0000256" key="7">
    <source>
        <dbReference type="ARBA" id="ARBA00023136"/>
    </source>
</evidence>
<keyword evidence="9" id="KW-0479">Metal-binding</keyword>
<evidence type="ECO:0000256" key="9">
    <source>
        <dbReference type="RuleBase" id="RU362011"/>
    </source>
</evidence>
<keyword evidence="7 9" id="KW-0472">Membrane</keyword>
<dbReference type="GO" id="GO:0015095">
    <property type="term" value="F:magnesium ion transmembrane transporter activity"/>
    <property type="evidence" value="ECO:0007669"/>
    <property type="project" value="UniProtKB-UniRule"/>
</dbReference>
<evidence type="ECO:0000256" key="2">
    <source>
        <dbReference type="ARBA" id="ARBA00009749"/>
    </source>
</evidence>
<protein>
    <recommendedName>
        <fullName evidence="9">Magnesium transporter MgtE</fullName>
    </recommendedName>
</protein>
<dbReference type="InterPro" id="IPR046342">
    <property type="entry name" value="CBS_dom_sf"/>
</dbReference>
<dbReference type="Gene3D" id="1.25.60.10">
    <property type="entry name" value="MgtE N-terminal domain-like"/>
    <property type="match status" value="1"/>
</dbReference>
<dbReference type="InterPro" id="IPR006668">
    <property type="entry name" value="Mg_transptr_MgtE_intracell_dom"/>
</dbReference>
<accession>A0A8X8FRR8</accession>
<comment type="subunit">
    <text evidence="9">Homodimer.</text>
</comment>
<gene>
    <name evidence="11" type="primary">mgtE</name>
    <name evidence="11" type="ORF">H9654_05700</name>
</gene>
<keyword evidence="8" id="KW-0129">CBS domain</keyword>
<feature type="transmembrane region" description="Helical" evidence="9">
    <location>
        <begin position="310"/>
        <end position="328"/>
    </location>
</feature>
<feature type="domain" description="CBS" evidence="10">
    <location>
        <begin position="200"/>
        <end position="258"/>
    </location>
</feature>
<dbReference type="PANTHER" id="PTHR43773:SF1">
    <property type="entry name" value="MAGNESIUM TRANSPORTER MGTE"/>
    <property type="match status" value="1"/>
</dbReference>
<evidence type="ECO:0000313" key="12">
    <source>
        <dbReference type="Proteomes" id="UP000636938"/>
    </source>
</evidence>
<keyword evidence="9" id="KW-1003">Cell membrane</keyword>
<dbReference type="InterPro" id="IPR038076">
    <property type="entry name" value="MgtE_N_sf"/>
</dbReference>
<keyword evidence="5 9" id="KW-0460">Magnesium</keyword>
<dbReference type="SUPFAM" id="SSF161093">
    <property type="entry name" value="MgtE membrane domain-like"/>
    <property type="match status" value="1"/>
</dbReference>
<sequence>MNREELMFAVRRFAHAPDREGFATLVRASHPSDLAEALLCTSAQSLSALLLLLDPQQRADLFAHLAFSQQDELIALLPRQAVYDLVERMPADDRADLFNRLDALSRPDLLAGLDGVEREDILTLSAYPEQSIGSVTTSDFVAVNSAQTVTQALAHIRTLAPSSETIYSLYVLDDQRRLQGTVSLRDLVVAAGDATVASLVRPDPVSVQAAWPRAQAAELIRRYDLLAVPVLDAGQAMIGIVTVDDAMDIDKQQDANQLARFGGTAVAGGTDLDMMATPLRRMFSVRVFWLAVLTFFGIITSTFVAAQEELLSQAIVLAAFIAPIVDMGGNTGSQSATLVIRSMALGELGLNWRHVLFVIKRELPVAAMLGITIALLEAVLAWFSKGVGVDVLLVVGLSMLVCTALGGVIGALLPFLARRMGTDPATLSSPLITSVMDLVGVFVYFGFAWALLGDQLVGAGA</sequence>
<evidence type="ECO:0000256" key="6">
    <source>
        <dbReference type="ARBA" id="ARBA00022989"/>
    </source>
</evidence>
<dbReference type="PROSITE" id="PS51371">
    <property type="entry name" value="CBS"/>
    <property type="match status" value="2"/>
</dbReference>
<dbReference type="AlphaFoldDB" id="A0A8X8FRR8"/>
<feature type="transmembrane region" description="Helical" evidence="9">
    <location>
        <begin position="363"/>
        <end position="383"/>
    </location>
</feature>
<feature type="domain" description="CBS" evidence="10">
    <location>
        <begin position="135"/>
        <end position="198"/>
    </location>
</feature>
<dbReference type="InterPro" id="IPR006669">
    <property type="entry name" value="MgtE_transporter"/>
</dbReference>
<dbReference type="SUPFAM" id="SSF158791">
    <property type="entry name" value="MgtE N-terminal domain-like"/>
    <property type="match status" value="1"/>
</dbReference>
<proteinExistence type="inferred from homology"/>